<evidence type="ECO:0000313" key="2">
    <source>
        <dbReference type="Proteomes" id="UP001235939"/>
    </source>
</evidence>
<organism evidence="1 2">
    <name type="scientific">Cordylochernes scorpioides</name>
    <dbReference type="NCBI Taxonomy" id="51811"/>
    <lineage>
        <taxon>Eukaryota</taxon>
        <taxon>Metazoa</taxon>
        <taxon>Ecdysozoa</taxon>
        <taxon>Arthropoda</taxon>
        <taxon>Chelicerata</taxon>
        <taxon>Arachnida</taxon>
        <taxon>Pseudoscorpiones</taxon>
        <taxon>Cheliferoidea</taxon>
        <taxon>Chernetidae</taxon>
        <taxon>Cordylochernes</taxon>
    </lineage>
</organism>
<name>A0ABY6LB68_9ARAC</name>
<proteinExistence type="predicted"/>
<reference evidence="1 2" key="1">
    <citation type="submission" date="2022-01" db="EMBL/GenBank/DDBJ databases">
        <title>A chromosomal length assembly of Cordylochernes scorpioides.</title>
        <authorList>
            <person name="Zeh D."/>
            <person name="Zeh J."/>
        </authorList>
    </citation>
    <scope>NUCLEOTIDE SEQUENCE [LARGE SCALE GENOMIC DNA]</scope>
    <source>
        <strain evidence="1">IN4F17</strain>
        <tissue evidence="1">Whole Body</tissue>
    </source>
</reference>
<keyword evidence="2" id="KW-1185">Reference proteome</keyword>
<accession>A0ABY6LB68</accession>
<protein>
    <submittedName>
        <fullName evidence="1">Uncharacterized protein</fullName>
    </submittedName>
</protein>
<dbReference type="EMBL" id="CP092878">
    <property type="protein sequence ID" value="UYV78415.1"/>
    <property type="molecule type" value="Genomic_DNA"/>
</dbReference>
<gene>
    <name evidence="1" type="ORF">LAZ67_16001285</name>
</gene>
<evidence type="ECO:0000313" key="1">
    <source>
        <dbReference type="EMBL" id="UYV78415.1"/>
    </source>
</evidence>
<sequence length="114" mass="13182">MVLTVGCRPLRPGFDSRIWHFFLIKNAPMTPRFLQRSNPTSECKLCRLPPRLHGRVDIEVRLASDMEPNVNTRIRQRSMTEFLSKFGDISATTIHSNLRPVYGNKTLDRSTIQK</sequence>
<dbReference type="Proteomes" id="UP001235939">
    <property type="component" value="Chromosome 16"/>
</dbReference>